<protein>
    <submittedName>
        <fullName evidence="1">Uncharacterized protein</fullName>
    </submittedName>
</protein>
<organism evidence="1 2">
    <name type="scientific">Pleionea litopenaei</name>
    <dbReference type="NCBI Taxonomy" id="3070815"/>
    <lineage>
        <taxon>Bacteria</taxon>
        <taxon>Pseudomonadati</taxon>
        <taxon>Pseudomonadota</taxon>
        <taxon>Gammaproteobacteria</taxon>
        <taxon>Oceanospirillales</taxon>
        <taxon>Pleioneaceae</taxon>
        <taxon>Pleionea</taxon>
    </lineage>
</organism>
<evidence type="ECO:0000313" key="2">
    <source>
        <dbReference type="Proteomes" id="UP001239782"/>
    </source>
</evidence>
<accession>A0AA51RUE4</accession>
<dbReference type="KEGG" id="plei:Q9312_02965"/>
<name>A0AA51RUE4_9GAMM</name>
<gene>
    <name evidence="1" type="ORF">Q9312_02965</name>
</gene>
<sequence length="98" mass="10955">MMVDSDLNLITKGSLKLGLSDEATALSIGITASELNKTKSDSAILQRKAVQKTLLEVQVYKEVCALVGHSEKLMQHWMVTPNKHFNSSISYLDKFMRK</sequence>
<dbReference type="RefSeq" id="WP_309203050.1">
    <property type="nucleotide sequence ID" value="NZ_CP133548.1"/>
</dbReference>
<reference evidence="1 2" key="1">
    <citation type="submission" date="2023-08" db="EMBL/GenBank/DDBJ databases">
        <title>Pleionea litopenaei sp. nov., isolated from stomach of juvenile Litopenaeus vannamei.</title>
        <authorList>
            <person name="Rho A.M."/>
            <person name="Hwang C.Y."/>
        </authorList>
    </citation>
    <scope>NUCLEOTIDE SEQUENCE [LARGE SCALE GENOMIC DNA]</scope>
    <source>
        <strain evidence="1 2">HL-JVS1</strain>
    </source>
</reference>
<dbReference type="EMBL" id="CP133548">
    <property type="protein sequence ID" value="WMS87891.1"/>
    <property type="molecule type" value="Genomic_DNA"/>
</dbReference>
<proteinExistence type="predicted"/>
<keyword evidence="2" id="KW-1185">Reference proteome</keyword>
<dbReference type="Proteomes" id="UP001239782">
    <property type="component" value="Chromosome"/>
</dbReference>
<evidence type="ECO:0000313" key="1">
    <source>
        <dbReference type="EMBL" id="WMS87891.1"/>
    </source>
</evidence>
<dbReference type="AlphaFoldDB" id="A0AA51RUE4"/>